<comment type="caution">
    <text evidence="1">The sequence shown here is derived from an EMBL/GenBank/DDBJ whole genome shotgun (WGS) entry which is preliminary data.</text>
</comment>
<dbReference type="Proteomes" id="UP001209878">
    <property type="component" value="Unassembled WGS sequence"/>
</dbReference>
<reference evidence="1" key="1">
    <citation type="journal article" date="2023" name="Mol. Biol. Evol.">
        <title>Third-Generation Sequencing Reveals the Adaptive Role of the Epigenome in Three Deep-Sea Polychaetes.</title>
        <authorList>
            <person name="Perez M."/>
            <person name="Aroh O."/>
            <person name="Sun Y."/>
            <person name="Lan Y."/>
            <person name="Juniper S.K."/>
            <person name="Young C.R."/>
            <person name="Angers B."/>
            <person name="Qian P.Y."/>
        </authorList>
    </citation>
    <scope>NUCLEOTIDE SEQUENCE</scope>
    <source>
        <strain evidence="1">R07B-5</strain>
    </source>
</reference>
<accession>A0AAD9KC19</accession>
<evidence type="ECO:0000313" key="1">
    <source>
        <dbReference type="EMBL" id="KAK2168426.1"/>
    </source>
</evidence>
<gene>
    <name evidence="1" type="ORF">NP493_1225g02000</name>
</gene>
<sequence>MERRQQLEEALRSVSLVEAGQGSTLSGTIVAPGINFDDLFETNTLRSTPAAFVKNRGIRSMSQFGHDFKF</sequence>
<proteinExistence type="predicted"/>
<dbReference type="AlphaFoldDB" id="A0AAD9KC19"/>
<evidence type="ECO:0000313" key="2">
    <source>
        <dbReference type="Proteomes" id="UP001209878"/>
    </source>
</evidence>
<dbReference type="EMBL" id="JAODUO010001231">
    <property type="protein sequence ID" value="KAK2168426.1"/>
    <property type="molecule type" value="Genomic_DNA"/>
</dbReference>
<organism evidence="1 2">
    <name type="scientific">Ridgeia piscesae</name>
    <name type="common">Tubeworm</name>
    <dbReference type="NCBI Taxonomy" id="27915"/>
    <lineage>
        <taxon>Eukaryota</taxon>
        <taxon>Metazoa</taxon>
        <taxon>Spiralia</taxon>
        <taxon>Lophotrochozoa</taxon>
        <taxon>Annelida</taxon>
        <taxon>Polychaeta</taxon>
        <taxon>Sedentaria</taxon>
        <taxon>Canalipalpata</taxon>
        <taxon>Sabellida</taxon>
        <taxon>Siboglinidae</taxon>
        <taxon>Ridgeia</taxon>
    </lineage>
</organism>
<keyword evidence="2" id="KW-1185">Reference proteome</keyword>
<protein>
    <submittedName>
        <fullName evidence="1">Uncharacterized protein</fullName>
    </submittedName>
</protein>
<name>A0AAD9KC19_RIDPI</name>